<gene>
    <name evidence="1" type="ORF">ATN88_15945</name>
</gene>
<dbReference type="Pfam" id="PF00702">
    <property type="entry name" value="Hydrolase"/>
    <property type="match status" value="1"/>
</dbReference>
<proteinExistence type="predicted"/>
<evidence type="ECO:0000313" key="2">
    <source>
        <dbReference type="Proteomes" id="UP000070529"/>
    </source>
</evidence>
<dbReference type="STRING" id="294935.ATN88_15945"/>
<keyword evidence="2" id="KW-1185">Reference proteome</keyword>
<dbReference type="GO" id="GO:0016787">
    <property type="term" value="F:hydrolase activity"/>
    <property type="evidence" value="ECO:0007669"/>
    <property type="project" value="UniProtKB-KW"/>
</dbReference>
<protein>
    <submittedName>
        <fullName evidence="1">HAD family hydrolase</fullName>
    </submittedName>
</protein>
<dbReference type="InterPro" id="IPR006439">
    <property type="entry name" value="HAD-SF_hydro_IA"/>
</dbReference>
<dbReference type="Gene3D" id="3.40.50.1000">
    <property type="entry name" value="HAD superfamily/HAD-like"/>
    <property type="match status" value="1"/>
</dbReference>
<dbReference type="PANTHER" id="PTHR43611:SF3">
    <property type="entry name" value="FLAVIN MONONUCLEOTIDE HYDROLASE 1, CHLOROPLATIC"/>
    <property type="match status" value="1"/>
</dbReference>
<comment type="caution">
    <text evidence="1">The sequence shown here is derived from an EMBL/GenBank/DDBJ whole genome shotgun (WGS) entry which is preliminary data.</text>
</comment>
<dbReference type="InterPro" id="IPR036412">
    <property type="entry name" value="HAD-like_sf"/>
</dbReference>
<accession>A0A135I5P0</accession>
<dbReference type="InterPro" id="IPR023214">
    <property type="entry name" value="HAD_sf"/>
</dbReference>
<evidence type="ECO:0000313" key="1">
    <source>
        <dbReference type="EMBL" id="KXF80772.1"/>
    </source>
</evidence>
<name>A0A135I5P0_9GAMM</name>
<sequence>MATTPIKNIVFDIGNVMVRWSPAEIARLTFGEGADGQAKAEKIFRSDIWLALNRGELTEAEAKEQIMALSGISAALVDALFYYIKETQILLFGSLKLLNDAKAKGYKVFALTDNVHEIVAQLKARYDFWPLFDGAIVSAEEGCLKPDAGIFQRLVAKYDVEPEESVFLDDVQRNIDGARAVGFHGILFVSAEQARQDLAALGVAL</sequence>
<reference evidence="1 2" key="1">
    <citation type="submission" date="2015-11" db="EMBL/GenBank/DDBJ databases">
        <title>Genomic Taxonomy of the Vibrionaceae.</title>
        <authorList>
            <person name="Gomez-Gil B."/>
            <person name="Enciso-Ibarra J."/>
        </authorList>
    </citation>
    <scope>NUCLEOTIDE SEQUENCE [LARGE SCALE GENOMIC DNA]</scope>
    <source>
        <strain evidence="1 2">CAIM 912</strain>
    </source>
</reference>
<dbReference type="SUPFAM" id="SSF56784">
    <property type="entry name" value="HAD-like"/>
    <property type="match status" value="1"/>
</dbReference>
<dbReference type="SFLD" id="SFLDG01129">
    <property type="entry name" value="C1.5:_HAD__Beta-PGM__Phosphata"/>
    <property type="match status" value="1"/>
</dbReference>
<dbReference type="Proteomes" id="UP000070529">
    <property type="component" value="Unassembled WGS sequence"/>
</dbReference>
<dbReference type="OrthoDB" id="9797415at2"/>
<dbReference type="SFLD" id="SFLDS00003">
    <property type="entry name" value="Haloacid_Dehalogenase"/>
    <property type="match status" value="1"/>
</dbReference>
<keyword evidence="1" id="KW-0378">Hydrolase</keyword>
<dbReference type="AlphaFoldDB" id="A0A135I5P0"/>
<dbReference type="PANTHER" id="PTHR43611">
    <property type="entry name" value="ALPHA-D-GLUCOSE 1-PHOSPHATE PHOSPHATASE"/>
    <property type="match status" value="1"/>
</dbReference>
<organism evidence="1 2">
    <name type="scientific">Enterovibrio coralii</name>
    <dbReference type="NCBI Taxonomy" id="294935"/>
    <lineage>
        <taxon>Bacteria</taxon>
        <taxon>Pseudomonadati</taxon>
        <taxon>Pseudomonadota</taxon>
        <taxon>Gammaproteobacteria</taxon>
        <taxon>Vibrionales</taxon>
        <taxon>Vibrionaceae</taxon>
        <taxon>Enterovibrio</taxon>
    </lineage>
</organism>
<dbReference type="EMBL" id="LNTY01000049">
    <property type="protein sequence ID" value="KXF80772.1"/>
    <property type="molecule type" value="Genomic_DNA"/>
</dbReference>
<dbReference type="CDD" id="cd02603">
    <property type="entry name" value="HAD_sEH-N_like"/>
    <property type="match status" value="1"/>
</dbReference>
<dbReference type="RefSeq" id="WP_067418677.1">
    <property type="nucleotide sequence ID" value="NZ_LNTY01000049.1"/>
</dbReference>
<dbReference type="NCBIfam" id="TIGR01509">
    <property type="entry name" value="HAD-SF-IA-v3"/>
    <property type="match status" value="1"/>
</dbReference>